<dbReference type="AlphaFoldDB" id="A0A843YI23"/>
<keyword evidence="7" id="KW-1185">Reference proteome</keyword>
<dbReference type="PANTHER" id="PTHR38340:SF1">
    <property type="entry name" value="S-LAYER PROTEIN"/>
    <property type="match status" value="1"/>
</dbReference>
<dbReference type="Gene3D" id="2.60.120.200">
    <property type="match status" value="1"/>
</dbReference>
<proteinExistence type="inferred from homology"/>
<evidence type="ECO:0000313" key="7">
    <source>
        <dbReference type="Proteomes" id="UP000444174"/>
    </source>
</evidence>
<protein>
    <submittedName>
        <fullName evidence="6">Family 16 glycosylhydrolase</fullName>
    </submittedName>
</protein>
<dbReference type="EMBL" id="WIBF01000004">
    <property type="protein sequence ID" value="MQQ08397.1"/>
    <property type="molecule type" value="Genomic_DNA"/>
</dbReference>
<dbReference type="Gene3D" id="2.150.10.10">
    <property type="entry name" value="Serralysin-like metalloprotease, C-terminal"/>
    <property type="match status" value="6"/>
</dbReference>
<dbReference type="InterPro" id="IPR013320">
    <property type="entry name" value="ConA-like_dom_sf"/>
</dbReference>
<dbReference type="GO" id="GO:0005975">
    <property type="term" value="P:carbohydrate metabolic process"/>
    <property type="evidence" value="ECO:0007669"/>
    <property type="project" value="InterPro"/>
</dbReference>
<comment type="similarity">
    <text evidence="2">Belongs to the glycosyl hydrolase 16 family.</text>
</comment>
<dbReference type="InterPro" id="IPR011049">
    <property type="entry name" value="Serralysin-like_metalloprot_C"/>
</dbReference>
<comment type="subcellular location">
    <subcellularLocation>
        <location evidence="1">Secreted</location>
    </subcellularLocation>
</comment>
<organism evidence="6 7">
    <name type="scientific">Tritonibacter litoralis</name>
    <dbReference type="NCBI Taxonomy" id="2662264"/>
    <lineage>
        <taxon>Bacteria</taxon>
        <taxon>Pseudomonadati</taxon>
        <taxon>Pseudomonadota</taxon>
        <taxon>Alphaproteobacteria</taxon>
        <taxon>Rhodobacterales</taxon>
        <taxon>Paracoccaceae</taxon>
        <taxon>Tritonibacter</taxon>
    </lineage>
</organism>
<dbReference type="Pfam" id="PF00722">
    <property type="entry name" value="Glyco_hydro_16"/>
    <property type="match status" value="1"/>
</dbReference>
<dbReference type="SUPFAM" id="SSF51120">
    <property type="entry name" value="beta-Roll"/>
    <property type="match status" value="5"/>
</dbReference>
<dbReference type="Pfam" id="PF00353">
    <property type="entry name" value="HemolysinCabind"/>
    <property type="match status" value="8"/>
</dbReference>
<name>A0A843YI23_9RHOB</name>
<sequence>MTIEGTNDRDTLRAEQPGDVVYGFGGNDFIFNNADGTTLIGGSGNDQYRLFSSDTTIIEEADGGHDTIWAYDHVTMPDHVEDLVFKRVAKWHAIRGNDLDNMISAGDGEQAIRGAGGNDTLIGGGGRDSFVFGLGDGHDTIMDYTPGEDDLAFWSLGVTSLTDLMALGTDTDDGYLITFSAEQSVLLKGVRGDDLSDADLPLSEMPSDLLDGAVLTFEDSFDSEDSLTNGQWNTTPSNGHPVAAAAARGSRFHTYVDENSQTPEGEEIGYNPFSVTDGVLSISATRTPDHLTDELEPWLSGLLETHGTFEQTYGYFEVRARTPEGQGFWPAFWLMPADFSWPPEADILEILGSRPDIYRAATHTELWGDKVTAAESWLVPDTSADFHTYGLLWTPEKLIYTFDGRVMMEVPTPPDMHSPHAIRLNLALGGWDGDPNADTPDGGSLDVDYVRAYQIPGIEALPRNTDFSDYADVENGVLNINEFDQLDLYGDDVRRLADDPAAVLAPLEAASTATLVGNQFDNELTGNDEGTVINGKAGNDTLSGNGGDDYLIGEDGNDVLEGGTGQDTLVGGLGDDTYIIRRNDGSATRAFELILEQPNQGYDTLYLPDFVPTDVRTVMDWARWHIVFESDTGTQYISIKATPGIGGNDVGSYIERVEFGDGTVWDMTGALFLHGDDMDNVSSGSRYNDTILGAGGDDTLIGMDGDDDIDGGDGVDDLYGWNGNDTLRDSGSEGDDRLMGEAGHDVLQAGRGLDFLFGGAGRDSLFASSDGDNLDGGDDADYLRGRGAADTLDGGAGDDTLLAAGGDDLASGGAGNDMVKGAEGNDTLSGGDDRDRLIGGLGADSLSGDAGADTLHGGNGADRINGGAGRDIHIGGEGDDVFVFAFSEIERDVIRDFEAGDQIEVHVDHDPSEYSISLSSDLIKIQHTVSNETVEIFAHNVTLNDVDLL</sequence>
<evidence type="ECO:0000256" key="4">
    <source>
        <dbReference type="SAM" id="MobiDB-lite"/>
    </source>
</evidence>
<evidence type="ECO:0000313" key="6">
    <source>
        <dbReference type="EMBL" id="MQQ08397.1"/>
    </source>
</evidence>
<dbReference type="GO" id="GO:0005576">
    <property type="term" value="C:extracellular region"/>
    <property type="evidence" value="ECO:0007669"/>
    <property type="project" value="UniProtKB-SubCell"/>
</dbReference>
<dbReference type="GO" id="GO:0005509">
    <property type="term" value="F:calcium ion binding"/>
    <property type="evidence" value="ECO:0007669"/>
    <property type="project" value="InterPro"/>
</dbReference>
<dbReference type="InterPro" id="IPR050557">
    <property type="entry name" value="RTX_toxin/Mannuronan_C5-epim"/>
</dbReference>
<dbReference type="PROSITE" id="PS51762">
    <property type="entry name" value="GH16_2"/>
    <property type="match status" value="1"/>
</dbReference>
<comment type="caution">
    <text evidence="6">The sequence shown here is derived from an EMBL/GenBank/DDBJ whole genome shotgun (WGS) entry which is preliminary data.</text>
</comment>
<dbReference type="SUPFAM" id="SSF49899">
    <property type="entry name" value="Concanavalin A-like lectins/glucanases"/>
    <property type="match status" value="1"/>
</dbReference>
<keyword evidence="6" id="KW-0378">Hydrolase</keyword>
<dbReference type="InterPro" id="IPR000757">
    <property type="entry name" value="Beta-glucanase-like"/>
</dbReference>
<dbReference type="CDD" id="cd08023">
    <property type="entry name" value="GH16_laminarinase_like"/>
    <property type="match status" value="1"/>
</dbReference>
<keyword evidence="3" id="KW-0964">Secreted</keyword>
<dbReference type="RefSeq" id="WP_153215351.1">
    <property type="nucleotide sequence ID" value="NZ_WIBF01000004.1"/>
</dbReference>
<dbReference type="InterPro" id="IPR018511">
    <property type="entry name" value="Hemolysin-typ_Ca-bd_CS"/>
</dbReference>
<dbReference type="Proteomes" id="UP000444174">
    <property type="component" value="Unassembled WGS sequence"/>
</dbReference>
<dbReference type="PRINTS" id="PR00313">
    <property type="entry name" value="CABNDNGRPT"/>
</dbReference>
<gene>
    <name evidence="6" type="ORF">GFB49_08035</name>
</gene>
<dbReference type="PROSITE" id="PS00330">
    <property type="entry name" value="HEMOLYSIN_CALCIUM"/>
    <property type="match status" value="5"/>
</dbReference>
<accession>A0A843YI23</accession>
<evidence type="ECO:0000259" key="5">
    <source>
        <dbReference type="PROSITE" id="PS51762"/>
    </source>
</evidence>
<reference evidence="6 7" key="1">
    <citation type="submission" date="2019-10" db="EMBL/GenBank/DDBJ databases">
        <title>Epibacterium sp. nov., isolated from seawater.</title>
        <authorList>
            <person name="Zhang X."/>
            <person name="Li N."/>
        </authorList>
    </citation>
    <scope>NUCLEOTIDE SEQUENCE [LARGE SCALE GENOMIC DNA]</scope>
    <source>
        <strain evidence="6 7">SM1979</strain>
    </source>
</reference>
<dbReference type="InterPro" id="IPR001343">
    <property type="entry name" value="Hemolysn_Ca-bd"/>
</dbReference>
<evidence type="ECO:0000256" key="2">
    <source>
        <dbReference type="ARBA" id="ARBA00006865"/>
    </source>
</evidence>
<evidence type="ECO:0000256" key="1">
    <source>
        <dbReference type="ARBA" id="ARBA00004613"/>
    </source>
</evidence>
<dbReference type="GO" id="GO:0004553">
    <property type="term" value="F:hydrolase activity, hydrolyzing O-glycosyl compounds"/>
    <property type="evidence" value="ECO:0007669"/>
    <property type="project" value="InterPro"/>
</dbReference>
<feature type="domain" description="GH16" evidence="5">
    <location>
        <begin position="193"/>
        <end position="458"/>
    </location>
</feature>
<evidence type="ECO:0000256" key="3">
    <source>
        <dbReference type="ARBA" id="ARBA00022525"/>
    </source>
</evidence>
<dbReference type="PANTHER" id="PTHR38340">
    <property type="entry name" value="S-LAYER PROTEIN"/>
    <property type="match status" value="1"/>
</dbReference>
<feature type="region of interest" description="Disordered" evidence="4">
    <location>
        <begin position="812"/>
        <end position="833"/>
    </location>
</feature>